<accession>A0A4R0I511</accession>
<dbReference type="RefSeq" id="WP_131295867.1">
    <property type="nucleotide sequence ID" value="NZ_SJKA01000022.1"/>
</dbReference>
<dbReference type="EMBL" id="SJKA01000022">
    <property type="protein sequence ID" value="TCC19943.1"/>
    <property type="molecule type" value="Genomic_DNA"/>
</dbReference>
<protein>
    <submittedName>
        <fullName evidence="1">Uncharacterized protein</fullName>
    </submittedName>
</protein>
<proteinExistence type="predicted"/>
<dbReference type="Proteomes" id="UP000292695">
    <property type="component" value="Unassembled WGS sequence"/>
</dbReference>
<sequence>MSARLDSLLAEHDEAEARRAELVAKYQRGEVSVYRYDESIADLDEEAYGILGALVEAMRSESVVTDLDAAATAYRKYIEWANNCDDDDLENLDEHLYAVVTKLGEAVTAFTSRPAEVLAPSIPEVHAGQVRLTAATWLTPEGAEELARNLLDAAWAARNCNR</sequence>
<gene>
    <name evidence="1" type="ORF">E0H50_37570</name>
</gene>
<dbReference type="AlphaFoldDB" id="A0A4R0I511"/>
<evidence type="ECO:0000313" key="1">
    <source>
        <dbReference type="EMBL" id="TCC19943.1"/>
    </source>
</evidence>
<evidence type="ECO:0000313" key="2">
    <source>
        <dbReference type="Proteomes" id="UP000292695"/>
    </source>
</evidence>
<name>A0A4R0I511_9ACTN</name>
<keyword evidence="2" id="KW-1185">Reference proteome</keyword>
<organism evidence="1 2">
    <name type="scientific">Kribbella sindirgiensis</name>
    <dbReference type="NCBI Taxonomy" id="1124744"/>
    <lineage>
        <taxon>Bacteria</taxon>
        <taxon>Bacillati</taxon>
        <taxon>Actinomycetota</taxon>
        <taxon>Actinomycetes</taxon>
        <taxon>Propionibacteriales</taxon>
        <taxon>Kribbellaceae</taxon>
        <taxon>Kribbella</taxon>
    </lineage>
</organism>
<comment type="caution">
    <text evidence="1">The sequence shown here is derived from an EMBL/GenBank/DDBJ whole genome shotgun (WGS) entry which is preliminary data.</text>
</comment>
<reference evidence="1 2" key="1">
    <citation type="submission" date="2019-02" db="EMBL/GenBank/DDBJ databases">
        <title>Kribbella capetownensis sp. nov. and Kribbella speibonae sp. nov., isolated from soil.</title>
        <authorList>
            <person name="Curtis S.M."/>
            <person name="Norton I."/>
            <person name="Everest G.J."/>
            <person name="Meyers P.R."/>
        </authorList>
    </citation>
    <scope>NUCLEOTIDE SEQUENCE [LARGE SCALE GENOMIC DNA]</scope>
    <source>
        <strain evidence="1 2">DSM 27082</strain>
    </source>
</reference>